<evidence type="ECO:0000256" key="1">
    <source>
        <dbReference type="ARBA" id="ARBA00003408"/>
    </source>
</evidence>
<evidence type="ECO:0000256" key="13">
    <source>
        <dbReference type="SAM" id="Phobius"/>
    </source>
</evidence>
<evidence type="ECO:0000256" key="5">
    <source>
        <dbReference type="ARBA" id="ARBA00022448"/>
    </source>
</evidence>
<name>A0A413S6M9_9FIRM</name>
<accession>A0A413S6M9</accession>
<keyword evidence="10" id="KW-0406">Ion transport</keyword>
<feature type="transmembrane region" description="Helical" evidence="13">
    <location>
        <begin position="385"/>
        <end position="405"/>
    </location>
</feature>
<evidence type="ECO:0000256" key="11">
    <source>
        <dbReference type="ARBA" id="ARBA00023136"/>
    </source>
</evidence>
<dbReference type="GO" id="GO:0042910">
    <property type="term" value="F:xenobiotic transmembrane transporter activity"/>
    <property type="evidence" value="ECO:0007669"/>
    <property type="project" value="InterPro"/>
</dbReference>
<comment type="function">
    <text evidence="1">Multidrug efflux pump.</text>
</comment>
<evidence type="ECO:0000313" key="15">
    <source>
        <dbReference type="Proteomes" id="UP000284598"/>
    </source>
</evidence>
<evidence type="ECO:0000256" key="6">
    <source>
        <dbReference type="ARBA" id="ARBA00022449"/>
    </source>
</evidence>
<feature type="transmembrane region" description="Helical" evidence="13">
    <location>
        <begin position="262"/>
        <end position="280"/>
    </location>
</feature>
<feature type="transmembrane region" description="Helical" evidence="13">
    <location>
        <begin position="318"/>
        <end position="337"/>
    </location>
</feature>
<sequence>MKKERDLTSGNITSGLWAFAVPLMLGNVIQQFYNLADTWIVGRYIGNIGLAAVGSSYTLMTFLTYIIIGLCLGNSTFISMEYGKKNIEKIRNGIYISFVMILAVTVGIIIIFYGFLDEIIKMLQVPKDTVADMKVYLVYVFIGFFATFIYNYISNVLRAIGNSVIPLIFLGVSVVLNVFLDILFVAVLKMGIMGAAVATVISQYISALGTFGYYFFQYPQLKVRKSDIKWNKSNFKSILSLSGFTCIQQSVMNFGILMVQGLVNSFGTTVMAAFAVAVKIDTLAYMPVQDFGNAFSVFVAQNYGAKKTERINKGIKRAIVSIVIFCAIVSSIVFIFSKNFMKIFVSSTQVIDIGVGYLRIEGAFYIGIGILFMLYGFYRAVDKPIMSVVLTVISLGTRVILAYVLSAIDFIGVTGIWAAIPIGWFLADLVGLIYMKKTKNVLKSI</sequence>
<feature type="transmembrane region" description="Helical" evidence="13">
    <location>
        <begin position="12"/>
        <end position="33"/>
    </location>
</feature>
<feature type="transmembrane region" description="Helical" evidence="13">
    <location>
        <begin position="411"/>
        <end position="435"/>
    </location>
</feature>
<dbReference type="PANTHER" id="PTHR43298:SF2">
    <property type="entry name" value="FMN_FAD EXPORTER YEEO-RELATED"/>
    <property type="match status" value="1"/>
</dbReference>
<keyword evidence="9 13" id="KW-1133">Transmembrane helix</keyword>
<dbReference type="GO" id="GO:0006811">
    <property type="term" value="P:monoatomic ion transport"/>
    <property type="evidence" value="ECO:0007669"/>
    <property type="project" value="UniProtKB-KW"/>
</dbReference>
<dbReference type="AlphaFoldDB" id="A0A413S6M9"/>
<keyword evidence="5" id="KW-0813">Transport</keyword>
<evidence type="ECO:0000256" key="12">
    <source>
        <dbReference type="ARBA" id="ARBA00031636"/>
    </source>
</evidence>
<dbReference type="InterPro" id="IPR050222">
    <property type="entry name" value="MATE_MdtK"/>
</dbReference>
<feature type="transmembrane region" description="Helical" evidence="13">
    <location>
        <begin position="93"/>
        <end position="116"/>
    </location>
</feature>
<proteinExistence type="inferred from homology"/>
<organism evidence="14 15">
    <name type="scientific">Eubacterium ventriosum</name>
    <dbReference type="NCBI Taxonomy" id="39496"/>
    <lineage>
        <taxon>Bacteria</taxon>
        <taxon>Bacillati</taxon>
        <taxon>Bacillota</taxon>
        <taxon>Clostridia</taxon>
        <taxon>Eubacteriales</taxon>
        <taxon>Eubacteriaceae</taxon>
        <taxon>Eubacterium</taxon>
    </lineage>
</organism>
<evidence type="ECO:0000256" key="3">
    <source>
        <dbReference type="ARBA" id="ARBA00010199"/>
    </source>
</evidence>
<feature type="transmembrane region" description="Helical" evidence="13">
    <location>
        <begin position="165"/>
        <end position="186"/>
    </location>
</feature>
<dbReference type="PANTHER" id="PTHR43298">
    <property type="entry name" value="MULTIDRUG RESISTANCE PROTEIN NORM-RELATED"/>
    <property type="match status" value="1"/>
</dbReference>
<dbReference type="Pfam" id="PF01554">
    <property type="entry name" value="MatE"/>
    <property type="match status" value="2"/>
</dbReference>
<dbReference type="InterPro" id="IPR048279">
    <property type="entry name" value="MdtK-like"/>
</dbReference>
<comment type="subcellular location">
    <subcellularLocation>
        <location evidence="2">Cell membrane</location>
        <topology evidence="2">Multi-pass membrane protein</topology>
    </subcellularLocation>
</comment>
<dbReference type="NCBIfam" id="TIGR00797">
    <property type="entry name" value="matE"/>
    <property type="match status" value="1"/>
</dbReference>
<keyword evidence="8 13" id="KW-0812">Transmembrane</keyword>
<dbReference type="GO" id="GO:0005886">
    <property type="term" value="C:plasma membrane"/>
    <property type="evidence" value="ECO:0007669"/>
    <property type="project" value="UniProtKB-SubCell"/>
</dbReference>
<reference evidence="14 15" key="1">
    <citation type="submission" date="2018-08" db="EMBL/GenBank/DDBJ databases">
        <title>A genome reference for cultivated species of the human gut microbiota.</title>
        <authorList>
            <person name="Zou Y."/>
            <person name="Xue W."/>
            <person name="Luo G."/>
        </authorList>
    </citation>
    <scope>NUCLEOTIDE SEQUENCE [LARGE SCALE GENOMIC DNA]</scope>
    <source>
        <strain evidence="14 15">AM43-2</strain>
    </source>
</reference>
<comment type="caution">
    <text evidence="14">The sequence shown here is derived from an EMBL/GenBank/DDBJ whole genome shotgun (WGS) entry which is preliminary data.</text>
</comment>
<dbReference type="Proteomes" id="UP000284598">
    <property type="component" value="Unassembled WGS sequence"/>
</dbReference>
<keyword evidence="6" id="KW-0050">Antiport</keyword>
<evidence type="ECO:0000256" key="4">
    <source>
        <dbReference type="ARBA" id="ARBA00020268"/>
    </source>
</evidence>
<evidence type="ECO:0000256" key="2">
    <source>
        <dbReference type="ARBA" id="ARBA00004651"/>
    </source>
</evidence>
<evidence type="ECO:0000256" key="10">
    <source>
        <dbReference type="ARBA" id="ARBA00023065"/>
    </source>
</evidence>
<evidence type="ECO:0000256" key="7">
    <source>
        <dbReference type="ARBA" id="ARBA00022475"/>
    </source>
</evidence>
<feature type="transmembrane region" description="Helical" evidence="13">
    <location>
        <begin position="237"/>
        <end position="256"/>
    </location>
</feature>
<dbReference type="CDD" id="cd13138">
    <property type="entry name" value="MATE_yoeA_like"/>
    <property type="match status" value="1"/>
</dbReference>
<dbReference type="RefSeq" id="WP_118024571.1">
    <property type="nucleotide sequence ID" value="NZ_CATZTO010000010.1"/>
</dbReference>
<keyword evidence="11 13" id="KW-0472">Membrane</keyword>
<keyword evidence="7" id="KW-1003">Cell membrane</keyword>
<dbReference type="GO" id="GO:0015297">
    <property type="term" value="F:antiporter activity"/>
    <property type="evidence" value="ECO:0007669"/>
    <property type="project" value="UniProtKB-KW"/>
</dbReference>
<gene>
    <name evidence="14" type="ORF">DW929_01340</name>
</gene>
<dbReference type="InterPro" id="IPR002528">
    <property type="entry name" value="MATE_fam"/>
</dbReference>
<feature type="transmembrane region" description="Helical" evidence="13">
    <location>
        <begin position="136"/>
        <end position="153"/>
    </location>
</feature>
<feature type="transmembrane region" description="Helical" evidence="13">
    <location>
        <begin position="192"/>
        <end position="216"/>
    </location>
</feature>
<evidence type="ECO:0000256" key="9">
    <source>
        <dbReference type="ARBA" id="ARBA00022989"/>
    </source>
</evidence>
<comment type="similarity">
    <text evidence="3">Belongs to the multi antimicrobial extrusion (MATE) (TC 2.A.66.1) family.</text>
</comment>
<feature type="transmembrane region" description="Helical" evidence="13">
    <location>
        <begin position="45"/>
        <end position="72"/>
    </location>
</feature>
<evidence type="ECO:0000256" key="8">
    <source>
        <dbReference type="ARBA" id="ARBA00022692"/>
    </source>
</evidence>
<feature type="transmembrane region" description="Helical" evidence="13">
    <location>
        <begin position="357"/>
        <end position="378"/>
    </location>
</feature>
<dbReference type="PIRSF" id="PIRSF006603">
    <property type="entry name" value="DinF"/>
    <property type="match status" value="1"/>
</dbReference>
<evidence type="ECO:0000313" key="14">
    <source>
        <dbReference type="EMBL" id="RHA57497.1"/>
    </source>
</evidence>
<dbReference type="EMBL" id="QSFO01000001">
    <property type="protein sequence ID" value="RHA57497.1"/>
    <property type="molecule type" value="Genomic_DNA"/>
</dbReference>
<protein>
    <recommendedName>
        <fullName evidence="4">Probable multidrug resistance protein NorM</fullName>
    </recommendedName>
    <alternativeName>
        <fullName evidence="12">Multidrug-efflux transporter</fullName>
    </alternativeName>
</protein>